<feature type="transmembrane region" description="Helical" evidence="7">
    <location>
        <begin position="43"/>
        <end position="64"/>
    </location>
</feature>
<dbReference type="InterPro" id="IPR006043">
    <property type="entry name" value="NCS2"/>
</dbReference>
<evidence type="ECO:0000256" key="6">
    <source>
        <dbReference type="ARBA" id="ARBA00023136"/>
    </source>
</evidence>
<keyword evidence="6 7" id="KW-0472">Membrane</keyword>
<evidence type="ECO:0000256" key="1">
    <source>
        <dbReference type="ARBA" id="ARBA00004141"/>
    </source>
</evidence>
<feature type="transmembrane region" description="Helical" evidence="7">
    <location>
        <begin position="310"/>
        <end position="329"/>
    </location>
</feature>
<dbReference type="EMBL" id="NEFX01000003">
    <property type="protein sequence ID" value="OTW31903.1"/>
    <property type="molecule type" value="Genomic_DNA"/>
</dbReference>
<feature type="transmembrane region" description="Helical" evidence="7">
    <location>
        <begin position="15"/>
        <end position="36"/>
    </location>
</feature>
<dbReference type="PANTHER" id="PTHR43337">
    <property type="entry name" value="XANTHINE/URACIL PERMEASE C887.17-RELATED"/>
    <property type="match status" value="1"/>
</dbReference>
<feature type="transmembrane region" description="Helical" evidence="7">
    <location>
        <begin position="163"/>
        <end position="183"/>
    </location>
</feature>
<feature type="transmembrane region" description="Helical" evidence="7">
    <location>
        <begin position="131"/>
        <end position="151"/>
    </location>
</feature>
<comment type="similarity">
    <text evidence="2">Belongs to the nucleobase:cation symporter-2 (NCS2) (TC 2.A.40) family. Azg-like subfamily.</text>
</comment>
<feature type="transmembrane region" description="Helical" evidence="7">
    <location>
        <begin position="402"/>
        <end position="419"/>
    </location>
</feature>
<evidence type="ECO:0000313" key="9">
    <source>
        <dbReference type="Proteomes" id="UP000195208"/>
    </source>
</evidence>
<accession>A0ABX3Z638</accession>
<organism evidence="8 9">
    <name type="scientific">Staphylococcus agnetis</name>
    <dbReference type="NCBI Taxonomy" id="985762"/>
    <lineage>
        <taxon>Bacteria</taxon>
        <taxon>Bacillati</taxon>
        <taxon>Bacillota</taxon>
        <taxon>Bacilli</taxon>
        <taxon>Bacillales</taxon>
        <taxon>Staphylococcaceae</taxon>
        <taxon>Staphylococcus</taxon>
    </lineage>
</organism>
<evidence type="ECO:0000256" key="3">
    <source>
        <dbReference type="ARBA" id="ARBA00022448"/>
    </source>
</evidence>
<feature type="transmembrane region" description="Helical" evidence="7">
    <location>
        <begin position="363"/>
        <end position="390"/>
    </location>
</feature>
<evidence type="ECO:0000313" key="8">
    <source>
        <dbReference type="EMBL" id="OTW31903.1"/>
    </source>
</evidence>
<keyword evidence="4 7" id="KW-0812">Transmembrane</keyword>
<dbReference type="Pfam" id="PF00860">
    <property type="entry name" value="Xan_ur_permease"/>
    <property type="match status" value="1"/>
</dbReference>
<evidence type="ECO:0000256" key="5">
    <source>
        <dbReference type="ARBA" id="ARBA00022989"/>
    </source>
</evidence>
<gene>
    <name evidence="8" type="ORF">B9M88_02155</name>
</gene>
<keyword evidence="9" id="KW-1185">Reference proteome</keyword>
<dbReference type="PANTHER" id="PTHR43337:SF2">
    <property type="entry name" value="XANTHINE_URACIL PERMEASE"/>
    <property type="match status" value="1"/>
</dbReference>
<keyword evidence="3" id="KW-0813">Transport</keyword>
<proteinExistence type="inferred from homology"/>
<sequence>MLNNINRANKFKTELFAAIITFFTCSYIIIVNSVLLQEAGMPLNWTIIATTIVCAVSCVIIGLYAKVPLIIIPGVGETIFFTFTIVKSHGFNYHEGLAVVLVSGLIFMIISLTPFAKLLNSAIPKVLKDGITIGIGLFMAFVGLQNSNIIVSSNQTLISLGEWNINTTISLLILLLALVLFALKVPLSFLITIILGSIIAFISKIASFSSDYSIIKFEALSNNNTALSFSFDKIGDLSFWSLVFSLTILIVFQNLGTINGFGISNTKKFARSFKSVGASNIISSLLGISSTVVAVESATSIHSGSKDGRSSVFVGIMFLVSLLFLPLIISIPSIALSPILIIIGGLMLMNIQNIEFNDMTDYIPCYITIIMIPLTFDIATGMGFGFISYVVINLVCGNIKKLNIPLIAIAILFILSYVFH</sequence>
<evidence type="ECO:0000256" key="4">
    <source>
        <dbReference type="ARBA" id="ARBA00022692"/>
    </source>
</evidence>
<protein>
    <submittedName>
        <fullName evidence="8">NCS2 family permease</fullName>
    </submittedName>
</protein>
<feature type="transmembrane region" description="Helical" evidence="7">
    <location>
        <begin position="276"/>
        <end position="298"/>
    </location>
</feature>
<comment type="subcellular location">
    <subcellularLocation>
        <location evidence="1">Membrane</location>
        <topology evidence="1">Multi-pass membrane protein</topology>
    </subcellularLocation>
</comment>
<evidence type="ECO:0000256" key="2">
    <source>
        <dbReference type="ARBA" id="ARBA00005697"/>
    </source>
</evidence>
<comment type="caution">
    <text evidence="8">The sequence shown here is derived from an EMBL/GenBank/DDBJ whole genome shotgun (WGS) entry which is preliminary data.</text>
</comment>
<reference evidence="8 9" key="1">
    <citation type="submission" date="2017-04" db="EMBL/GenBank/DDBJ databases">
        <title>Staphylococcus agnetis, a potential pathogen in the broiler production.</title>
        <authorList>
            <person name="Poulsen L."/>
        </authorList>
    </citation>
    <scope>NUCLEOTIDE SEQUENCE [LARGE SCALE GENOMIC DNA]</scope>
    <source>
        <strain evidence="8 9">723_310714_2_2_spleen</strain>
    </source>
</reference>
<feature type="transmembrane region" description="Helical" evidence="7">
    <location>
        <begin position="98"/>
        <end position="119"/>
    </location>
</feature>
<feature type="transmembrane region" description="Helical" evidence="7">
    <location>
        <begin position="70"/>
        <end position="86"/>
    </location>
</feature>
<dbReference type="InterPro" id="IPR045018">
    <property type="entry name" value="Azg-like"/>
</dbReference>
<dbReference type="RefSeq" id="WP_060551637.1">
    <property type="nucleotide sequence ID" value="NZ_CP009623.1"/>
</dbReference>
<keyword evidence="5 7" id="KW-1133">Transmembrane helix</keyword>
<evidence type="ECO:0000256" key="7">
    <source>
        <dbReference type="SAM" id="Phobius"/>
    </source>
</evidence>
<dbReference type="Proteomes" id="UP000195208">
    <property type="component" value="Unassembled WGS sequence"/>
</dbReference>
<feature type="transmembrane region" description="Helical" evidence="7">
    <location>
        <begin position="237"/>
        <end position="256"/>
    </location>
</feature>
<name>A0ABX3Z638_9STAP</name>